<gene>
    <name evidence="2" type="ORF">GCM10007853_18040</name>
</gene>
<sequence>MKKLIIAGLATAGLLTGGALALQTTGDNVAVAQTNAKSVVDAAKSRGEVGERIDGYLAVVTGTSAEVKAAVDEINIGRKQVYTRLAREQNVKIEIVAKLTGEKQLAKAAPGEMIMGEDAVWKKK</sequence>
<evidence type="ECO:0000313" key="2">
    <source>
        <dbReference type="EMBL" id="GLQ23930.1"/>
    </source>
</evidence>
<name>A0ABQ5VB55_9PROT</name>
<dbReference type="RefSeq" id="WP_284389847.1">
    <property type="nucleotide sequence ID" value="NZ_BSNK01000002.1"/>
</dbReference>
<reference evidence="2" key="1">
    <citation type="journal article" date="2014" name="Int. J. Syst. Evol. Microbiol.">
        <title>Complete genome of a new Firmicutes species belonging to the dominant human colonic microbiota ('Ruminococcus bicirculans') reveals two chromosomes and a selective capacity to utilize plant glucans.</title>
        <authorList>
            <consortium name="NISC Comparative Sequencing Program"/>
            <person name="Wegmann U."/>
            <person name="Louis P."/>
            <person name="Goesmann A."/>
            <person name="Henrissat B."/>
            <person name="Duncan S.H."/>
            <person name="Flint H.J."/>
        </authorList>
    </citation>
    <scope>NUCLEOTIDE SEQUENCE</scope>
    <source>
        <strain evidence="2">NBRC 108219</strain>
    </source>
</reference>
<dbReference type="InterPro" id="IPR008309">
    <property type="entry name" value="YdbL"/>
</dbReference>
<evidence type="ECO:0000313" key="3">
    <source>
        <dbReference type="Proteomes" id="UP001161391"/>
    </source>
</evidence>
<organism evidence="2 3">
    <name type="scientific">Algimonas ampicilliniresistens</name>
    <dbReference type="NCBI Taxonomy" id="1298735"/>
    <lineage>
        <taxon>Bacteria</taxon>
        <taxon>Pseudomonadati</taxon>
        <taxon>Pseudomonadota</taxon>
        <taxon>Alphaproteobacteria</taxon>
        <taxon>Maricaulales</taxon>
        <taxon>Robiginitomaculaceae</taxon>
        <taxon>Algimonas</taxon>
    </lineage>
</organism>
<dbReference type="Proteomes" id="UP001161391">
    <property type="component" value="Unassembled WGS sequence"/>
</dbReference>
<evidence type="ECO:0000256" key="1">
    <source>
        <dbReference type="SAM" id="SignalP"/>
    </source>
</evidence>
<feature type="chain" id="PRO_5047401171" description="DUF1318 domain-containing protein" evidence="1">
    <location>
        <begin position="22"/>
        <end position="124"/>
    </location>
</feature>
<proteinExistence type="predicted"/>
<evidence type="ECO:0008006" key="4">
    <source>
        <dbReference type="Google" id="ProtNLM"/>
    </source>
</evidence>
<accession>A0ABQ5VB55</accession>
<reference evidence="2" key="2">
    <citation type="submission" date="2023-01" db="EMBL/GenBank/DDBJ databases">
        <title>Draft genome sequence of Algimonas ampicilliniresistens strain NBRC 108219.</title>
        <authorList>
            <person name="Sun Q."/>
            <person name="Mori K."/>
        </authorList>
    </citation>
    <scope>NUCLEOTIDE SEQUENCE</scope>
    <source>
        <strain evidence="2">NBRC 108219</strain>
    </source>
</reference>
<keyword evidence="1" id="KW-0732">Signal</keyword>
<protein>
    <recommendedName>
        <fullName evidence="4">DUF1318 domain-containing protein</fullName>
    </recommendedName>
</protein>
<comment type="caution">
    <text evidence="2">The sequence shown here is derived from an EMBL/GenBank/DDBJ whole genome shotgun (WGS) entry which is preliminary data.</text>
</comment>
<dbReference type="Pfam" id="PF07027">
    <property type="entry name" value="DUF1318"/>
    <property type="match status" value="1"/>
</dbReference>
<feature type="signal peptide" evidence="1">
    <location>
        <begin position="1"/>
        <end position="21"/>
    </location>
</feature>
<keyword evidence="3" id="KW-1185">Reference proteome</keyword>
<dbReference type="EMBL" id="BSNK01000002">
    <property type="protein sequence ID" value="GLQ23930.1"/>
    <property type="molecule type" value="Genomic_DNA"/>
</dbReference>